<evidence type="ECO:0000313" key="2">
    <source>
        <dbReference type="Proteomes" id="UP000247702"/>
    </source>
</evidence>
<dbReference type="InterPro" id="IPR013320">
    <property type="entry name" value="ConA-like_dom_sf"/>
</dbReference>
<dbReference type="EMBL" id="BEXD01004270">
    <property type="protein sequence ID" value="GBC09070.1"/>
    <property type="molecule type" value="Genomic_DNA"/>
</dbReference>
<protein>
    <submittedName>
        <fullName evidence="1">Uncharacterized protein</fullName>
    </submittedName>
</protein>
<evidence type="ECO:0000313" key="1">
    <source>
        <dbReference type="EMBL" id="GBC09070.1"/>
    </source>
</evidence>
<dbReference type="AlphaFoldDB" id="A0A2Z6SFL1"/>
<comment type="caution">
    <text evidence="1">The sequence shown here is derived from an EMBL/GenBank/DDBJ whole genome shotgun (WGS) entry which is preliminary data.</text>
</comment>
<gene>
    <name evidence="1" type="ORF">RclHR1_00860008</name>
</gene>
<dbReference type="SUPFAM" id="SSF49899">
    <property type="entry name" value="Concanavalin A-like lectins/glucanases"/>
    <property type="match status" value="1"/>
</dbReference>
<sequence length="70" mass="7776">MEQVIFNTGPLYIGNDLYTGITGQINDFRYFNWRLSADEVTNDYLNKNSSSSILSVLSVSAVSPINQILG</sequence>
<proteinExistence type="predicted"/>
<reference evidence="1 2" key="1">
    <citation type="submission" date="2017-11" db="EMBL/GenBank/DDBJ databases">
        <title>The genome of Rhizophagus clarus HR1 reveals common genetic basis of auxotrophy among arbuscular mycorrhizal fungi.</title>
        <authorList>
            <person name="Kobayashi Y."/>
        </authorList>
    </citation>
    <scope>NUCLEOTIDE SEQUENCE [LARGE SCALE GENOMIC DNA]</scope>
    <source>
        <strain evidence="1 2">HR1</strain>
    </source>
</reference>
<dbReference type="Gene3D" id="2.60.120.200">
    <property type="match status" value="1"/>
</dbReference>
<keyword evidence="2" id="KW-1185">Reference proteome</keyword>
<accession>A0A2Z6SFL1</accession>
<organism evidence="1 2">
    <name type="scientific">Rhizophagus clarus</name>
    <dbReference type="NCBI Taxonomy" id="94130"/>
    <lineage>
        <taxon>Eukaryota</taxon>
        <taxon>Fungi</taxon>
        <taxon>Fungi incertae sedis</taxon>
        <taxon>Mucoromycota</taxon>
        <taxon>Glomeromycotina</taxon>
        <taxon>Glomeromycetes</taxon>
        <taxon>Glomerales</taxon>
        <taxon>Glomeraceae</taxon>
        <taxon>Rhizophagus</taxon>
    </lineage>
</organism>
<name>A0A2Z6SFL1_9GLOM</name>
<dbReference type="Proteomes" id="UP000247702">
    <property type="component" value="Unassembled WGS sequence"/>
</dbReference>